<sequence length="120" mass="13496">MFTTTTVPSTPRRSQPIKSLSELKYTPPTPPRTSTRSTSRKQSTLRRTSRVSAAPRALKAFILKASGKAAKKPKIIHFCNGQRIPIDQPPCDVDSFDFALLELGEAQQREEIVYRMAHQK</sequence>
<comment type="caution">
    <text evidence="2">The sequence shown here is derived from an EMBL/GenBank/DDBJ whole genome shotgun (WGS) entry which is preliminary data.</text>
</comment>
<reference evidence="2 3" key="1">
    <citation type="submission" date="2022-09" db="EMBL/GenBank/DDBJ databases">
        <authorList>
            <person name="Palmer J.M."/>
        </authorList>
    </citation>
    <scope>NUCLEOTIDE SEQUENCE [LARGE SCALE GENOMIC DNA]</scope>
    <source>
        <strain evidence="2 3">DSM 7382</strain>
    </source>
</reference>
<evidence type="ECO:0000256" key="1">
    <source>
        <dbReference type="SAM" id="MobiDB-lite"/>
    </source>
</evidence>
<proteinExistence type="predicted"/>
<feature type="compositionally biased region" description="Low complexity" evidence="1">
    <location>
        <begin position="1"/>
        <end position="14"/>
    </location>
</feature>
<dbReference type="EMBL" id="JASBNA010000008">
    <property type="protein sequence ID" value="KAK7689496.1"/>
    <property type="molecule type" value="Genomic_DNA"/>
</dbReference>
<organism evidence="2 3">
    <name type="scientific">Cerrena zonata</name>
    <dbReference type="NCBI Taxonomy" id="2478898"/>
    <lineage>
        <taxon>Eukaryota</taxon>
        <taxon>Fungi</taxon>
        <taxon>Dikarya</taxon>
        <taxon>Basidiomycota</taxon>
        <taxon>Agaricomycotina</taxon>
        <taxon>Agaricomycetes</taxon>
        <taxon>Polyporales</taxon>
        <taxon>Cerrenaceae</taxon>
        <taxon>Cerrena</taxon>
    </lineage>
</organism>
<gene>
    <name evidence="2" type="ORF">QCA50_007288</name>
</gene>
<feature type="compositionally biased region" description="Low complexity" evidence="1">
    <location>
        <begin position="32"/>
        <end position="42"/>
    </location>
</feature>
<name>A0AAW0G817_9APHY</name>
<protein>
    <submittedName>
        <fullName evidence="2">Uncharacterized protein</fullName>
    </submittedName>
</protein>
<feature type="region of interest" description="Disordered" evidence="1">
    <location>
        <begin position="1"/>
        <end position="52"/>
    </location>
</feature>
<accession>A0AAW0G817</accession>
<dbReference type="AlphaFoldDB" id="A0AAW0G817"/>
<evidence type="ECO:0000313" key="2">
    <source>
        <dbReference type="EMBL" id="KAK7689496.1"/>
    </source>
</evidence>
<evidence type="ECO:0000313" key="3">
    <source>
        <dbReference type="Proteomes" id="UP001385951"/>
    </source>
</evidence>
<keyword evidence="3" id="KW-1185">Reference proteome</keyword>
<dbReference type="Proteomes" id="UP001385951">
    <property type="component" value="Unassembled WGS sequence"/>
</dbReference>